<keyword evidence="2" id="KW-1185">Reference proteome</keyword>
<dbReference type="EMBL" id="JASCTH010000009">
    <property type="protein sequence ID" value="MDI6099943.1"/>
    <property type="molecule type" value="Genomic_DNA"/>
</dbReference>
<dbReference type="InterPro" id="IPR016024">
    <property type="entry name" value="ARM-type_fold"/>
</dbReference>
<gene>
    <name evidence="1" type="ORF">QLQ12_15185</name>
</gene>
<evidence type="ECO:0000313" key="2">
    <source>
        <dbReference type="Proteomes" id="UP001241758"/>
    </source>
</evidence>
<comment type="caution">
    <text evidence="1">The sequence shown here is derived from an EMBL/GenBank/DDBJ whole genome shotgun (WGS) entry which is preliminary data.</text>
</comment>
<dbReference type="Proteomes" id="UP001241758">
    <property type="component" value="Unassembled WGS sequence"/>
</dbReference>
<protein>
    <recommendedName>
        <fullName evidence="3">LRV domain-containing protein</fullName>
    </recommendedName>
</protein>
<sequence length="422" mass="45629">MPARHVGLRGGTLSADITRARLRGLARNPALPAESLLRLAGDERIDRWDLTARAEWTDETFDALAAHPGPEIREALAQSAGATGRQRARLVGDLSIRVLHAVVEGPPSRWADPLPEWAYRRLAEHPEPVVRDMLTFVPGVPREVVALLARDPHRGIASAAQALLDRKPFEPTSMGRDEAVHFASALSPWNRAQAAADPELPAEQVAALARDPSPQVRLAVSMRPELTERQRTAIDYHIGPEDEVPVLDWVLAAGPAELEACARSAHAGLRRSAARHPGLPARLIAVLAADPDPAVRLLLCENQAAVPVDLLVRTYREAGPVTAGDLPRHPAFPRTDLARHASDPDWRARVLVRFDPTAPAGLIDRLSRDEHPSVRAGMADDPRLTTARVLELLADPATTGSAAANPGLPRPLMDRILAGEPV</sequence>
<dbReference type="Gene3D" id="1.25.10.10">
    <property type="entry name" value="Leucine-rich Repeat Variant"/>
    <property type="match status" value="1"/>
</dbReference>
<proteinExistence type="predicted"/>
<organism evidence="1 2">
    <name type="scientific">Actinoplanes sandaracinus</name>
    <dbReference type="NCBI Taxonomy" id="3045177"/>
    <lineage>
        <taxon>Bacteria</taxon>
        <taxon>Bacillati</taxon>
        <taxon>Actinomycetota</taxon>
        <taxon>Actinomycetes</taxon>
        <taxon>Micromonosporales</taxon>
        <taxon>Micromonosporaceae</taxon>
        <taxon>Actinoplanes</taxon>
    </lineage>
</organism>
<dbReference type="SUPFAM" id="SSF48371">
    <property type="entry name" value="ARM repeat"/>
    <property type="match status" value="1"/>
</dbReference>
<reference evidence="1 2" key="1">
    <citation type="submission" date="2023-05" db="EMBL/GenBank/DDBJ databases">
        <title>Actinoplanes sp. NEAU-A12 genome sequencing.</title>
        <authorList>
            <person name="Wang Z.-S."/>
        </authorList>
    </citation>
    <scope>NUCLEOTIDE SEQUENCE [LARGE SCALE GENOMIC DNA]</scope>
    <source>
        <strain evidence="1 2">NEAU-A12</strain>
    </source>
</reference>
<accession>A0ABT6WJN9</accession>
<dbReference type="RefSeq" id="WP_282760443.1">
    <property type="nucleotide sequence ID" value="NZ_JASCTH010000009.1"/>
</dbReference>
<evidence type="ECO:0008006" key="3">
    <source>
        <dbReference type="Google" id="ProtNLM"/>
    </source>
</evidence>
<dbReference type="InterPro" id="IPR011989">
    <property type="entry name" value="ARM-like"/>
</dbReference>
<name>A0ABT6WJN9_9ACTN</name>
<evidence type="ECO:0000313" key="1">
    <source>
        <dbReference type="EMBL" id="MDI6099943.1"/>
    </source>
</evidence>